<evidence type="ECO:0000313" key="3">
    <source>
        <dbReference type="Proteomes" id="UP000266258"/>
    </source>
</evidence>
<evidence type="ECO:0000313" key="2">
    <source>
        <dbReference type="EMBL" id="RIY34193.1"/>
    </source>
</evidence>
<feature type="signal peptide" evidence="1">
    <location>
        <begin position="1"/>
        <end position="23"/>
    </location>
</feature>
<dbReference type="SUPFAM" id="SSF56935">
    <property type="entry name" value="Porins"/>
    <property type="match status" value="1"/>
</dbReference>
<name>A0A3A1Y7D6_9GAMM</name>
<dbReference type="Proteomes" id="UP000266258">
    <property type="component" value="Unassembled WGS sequence"/>
</dbReference>
<dbReference type="EMBL" id="NRJH01000002">
    <property type="protein sequence ID" value="RIY34193.1"/>
    <property type="molecule type" value="Genomic_DNA"/>
</dbReference>
<evidence type="ECO:0000256" key="1">
    <source>
        <dbReference type="SAM" id="SignalP"/>
    </source>
</evidence>
<gene>
    <name evidence="2" type="ORF">CJP74_00105</name>
</gene>
<comment type="caution">
    <text evidence="2">The sequence shown here is derived from an EMBL/GenBank/DDBJ whole genome shotgun (WGS) entry which is preliminary data.</text>
</comment>
<proteinExistence type="predicted"/>
<sequence>MKKTLLAASLAVATLFTATSAQAYTLYSDDNTSLRLYGYTYVYHELDREAGYSSSGAKALTSTQVFYLRPQVYFYKKLDDKVSLSTYARFNVYTNWKKTYTRNLDGTSSLDRTTNRYNYFYNNRIWINVRHSDYGSLTVGRNLNFLANNSWAGGYASFLSPYDLAYFTGAIGGFVSDKSVSYSSPKFGQHSFSLAVDQRSSSPATSLNRPVKEFEETVTDSTTNYGIQTTFAAGYNYNVADDGGTLYVYGSYNQTKNSNKVANASTPFNKYAVEAGYYGDVGEKYSHVAYVQYADSIRSYDKTAKNIGVAVAYSGYYSFGKPAAYFTAALTKTSEEASNVKTKNVYAGVVLGTSYNFFTYQSFRLVGYLEYQYQYHKYKTEGASYSGQGTNSGVAALRFFF</sequence>
<feature type="chain" id="PRO_5017244323" description="Porin" evidence="1">
    <location>
        <begin position="24"/>
        <end position="401"/>
    </location>
</feature>
<dbReference type="OrthoDB" id="5675152at2"/>
<evidence type="ECO:0008006" key="4">
    <source>
        <dbReference type="Google" id="ProtNLM"/>
    </source>
</evidence>
<organism evidence="2 3">
    <name type="scientific">Psittacicella melopsittaci</name>
    <dbReference type="NCBI Taxonomy" id="2028576"/>
    <lineage>
        <taxon>Bacteria</taxon>
        <taxon>Pseudomonadati</taxon>
        <taxon>Pseudomonadota</taxon>
        <taxon>Gammaproteobacteria</taxon>
        <taxon>Pasteurellales</taxon>
        <taxon>Psittacicellaceae</taxon>
        <taxon>Psittacicella</taxon>
    </lineage>
</organism>
<accession>A0A3A1Y7D6</accession>
<protein>
    <recommendedName>
        <fullName evidence="4">Porin</fullName>
    </recommendedName>
</protein>
<reference evidence="2 3" key="1">
    <citation type="submission" date="2017-08" db="EMBL/GenBank/DDBJ databases">
        <title>Reclassification of Bisgaard taxon 37 and 44.</title>
        <authorList>
            <person name="Christensen H."/>
        </authorList>
    </citation>
    <scope>NUCLEOTIDE SEQUENCE [LARGE SCALE GENOMIC DNA]</scope>
    <source>
        <strain evidence="2 3">B96_4</strain>
    </source>
</reference>
<dbReference type="RefSeq" id="WP_119496243.1">
    <property type="nucleotide sequence ID" value="NZ_NRJH01000002.1"/>
</dbReference>
<keyword evidence="3" id="KW-1185">Reference proteome</keyword>
<keyword evidence="1" id="KW-0732">Signal</keyword>
<dbReference type="Gene3D" id="2.40.160.10">
    <property type="entry name" value="Porin"/>
    <property type="match status" value="1"/>
</dbReference>
<dbReference type="AlphaFoldDB" id="A0A3A1Y7D6"/>
<dbReference type="InterPro" id="IPR023614">
    <property type="entry name" value="Porin_dom_sf"/>
</dbReference>